<keyword evidence="3" id="KW-1185">Reference proteome</keyword>
<dbReference type="Proteomes" id="UP000193689">
    <property type="component" value="Unassembled WGS sequence"/>
</dbReference>
<evidence type="ECO:0000313" key="2">
    <source>
        <dbReference type="EMBL" id="ORY62204.1"/>
    </source>
</evidence>
<dbReference type="RefSeq" id="XP_040714040.1">
    <property type="nucleotide sequence ID" value="XM_040854348.1"/>
</dbReference>
<keyword evidence="1" id="KW-1133">Transmembrane helix</keyword>
<dbReference type="GeneID" id="63770560"/>
<dbReference type="InParanoid" id="A0A1Y2DSR8"/>
<keyword evidence="1" id="KW-0472">Membrane</keyword>
<feature type="transmembrane region" description="Helical" evidence="1">
    <location>
        <begin position="77"/>
        <end position="100"/>
    </location>
</feature>
<reference evidence="2 3" key="1">
    <citation type="submission" date="2016-07" db="EMBL/GenBank/DDBJ databases">
        <title>Pervasive Adenine N6-methylation of Active Genes in Fungi.</title>
        <authorList>
            <consortium name="DOE Joint Genome Institute"/>
            <person name="Mondo S.J."/>
            <person name="Dannebaum R.O."/>
            <person name="Kuo R.C."/>
            <person name="Labutti K."/>
            <person name="Haridas S."/>
            <person name="Kuo A."/>
            <person name="Salamov A."/>
            <person name="Ahrendt S.R."/>
            <person name="Lipzen A."/>
            <person name="Sullivan W."/>
            <person name="Andreopoulos W.B."/>
            <person name="Clum A."/>
            <person name="Lindquist E."/>
            <person name="Daum C."/>
            <person name="Ramamoorthy G.K."/>
            <person name="Gryganskyi A."/>
            <person name="Culley D."/>
            <person name="Magnuson J.K."/>
            <person name="James T.Y."/>
            <person name="O'Malley M.A."/>
            <person name="Stajich J.E."/>
            <person name="Spatafora J.W."/>
            <person name="Visel A."/>
            <person name="Grigoriev I.V."/>
        </authorList>
    </citation>
    <scope>NUCLEOTIDE SEQUENCE [LARGE SCALE GENOMIC DNA]</scope>
    <source>
        <strain evidence="2 3">CBS 129021</strain>
    </source>
</reference>
<feature type="transmembrane region" description="Helical" evidence="1">
    <location>
        <begin position="29"/>
        <end position="50"/>
    </location>
</feature>
<dbReference type="EMBL" id="MCFJ01000009">
    <property type="protein sequence ID" value="ORY62204.1"/>
    <property type="molecule type" value="Genomic_DNA"/>
</dbReference>
<name>A0A1Y2DSR8_9PEZI</name>
<keyword evidence="1" id="KW-0812">Transmembrane</keyword>
<organism evidence="2 3">
    <name type="scientific">Pseudomassariella vexata</name>
    <dbReference type="NCBI Taxonomy" id="1141098"/>
    <lineage>
        <taxon>Eukaryota</taxon>
        <taxon>Fungi</taxon>
        <taxon>Dikarya</taxon>
        <taxon>Ascomycota</taxon>
        <taxon>Pezizomycotina</taxon>
        <taxon>Sordariomycetes</taxon>
        <taxon>Xylariomycetidae</taxon>
        <taxon>Amphisphaeriales</taxon>
        <taxon>Pseudomassariaceae</taxon>
        <taxon>Pseudomassariella</taxon>
    </lineage>
</organism>
<comment type="caution">
    <text evidence="2">The sequence shown here is derived from an EMBL/GenBank/DDBJ whole genome shotgun (WGS) entry which is preliminary data.</text>
</comment>
<dbReference type="AlphaFoldDB" id="A0A1Y2DSR8"/>
<protein>
    <submittedName>
        <fullName evidence="2">Uncharacterized protein</fullName>
    </submittedName>
</protein>
<evidence type="ECO:0000313" key="3">
    <source>
        <dbReference type="Proteomes" id="UP000193689"/>
    </source>
</evidence>
<sequence length="238" mass="26886">MAGSVFLLTVTRPVRLCTPLHLHYGTCPLGWLFVFSSFRLCVLSLVSWLAKPLVSFVKSFFWHDKLLASSYAHHRDYFFEVVVVCWQVINVIHSLIVLLVRVLCTISPYSSTFHGQFLHFSFLCCFCLEYLALPAVHLIGALQYIPNRLQVWKVYPFFQLKVHPAKVGCHGQLALDVPLVTTRGLWLACIGVLFSRLAETELMNWGCWAVACGLVALPSSRSQMHGIRYCGSPLPSII</sequence>
<feature type="transmembrane region" description="Helical" evidence="1">
    <location>
        <begin position="120"/>
        <end position="145"/>
    </location>
</feature>
<proteinExistence type="predicted"/>
<accession>A0A1Y2DSR8</accession>
<gene>
    <name evidence="2" type="ORF">BCR38DRAFT_235036</name>
</gene>
<evidence type="ECO:0000256" key="1">
    <source>
        <dbReference type="SAM" id="Phobius"/>
    </source>
</evidence>